<protein>
    <recommendedName>
        <fullName evidence="3">Methyltransferase type 11 domain-containing protein</fullName>
    </recommendedName>
</protein>
<evidence type="ECO:0000256" key="2">
    <source>
        <dbReference type="ARBA" id="ARBA00022679"/>
    </source>
</evidence>
<dbReference type="InterPro" id="IPR051422">
    <property type="entry name" value="AlkB_tRNA_MeTrf/Diox"/>
</dbReference>
<dbReference type="PANTHER" id="PTHR13069">
    <property type="entry name" value="ALKYLATED DNA REPAIR PROTEIN ALKB HOMOLOG 8"/>
    <property type="match status" value="1"/>
</dbReference>
<dbReference type="AlphaFoldDB" id="A0A0C3CLA5"/>
<accession>A0A0C3CLA5</accession>
<reference evidence="4 5" key="1">
    <citation type="submission" date="2014-04" db="EMBL/GenBank/DDBJ databases">
        <authorList>
            <consortium name="DOE Joint Genome Institute"/>
            <person name="Kuo A."/>
            <person name="Gay G."/>
            <person name="Dore J."/>
            <person name="Kohler A."/>
            <person name="Nagy L.G."/>
            <person name="Floudas D."/>
            <person name="Copeland A."/>
            <person name="Barry K.W."/>
            <person name="Cichocki N."/>
            <person name="Veneault-Fourrey C."/>
            <person name="LaButti K."/>
            <person name="Lindquist E.A."/>
            <person name="Lipzen A."/>
            <person name="Lundell T."/>
            <person name="Morin E."/>
            <person name="Murat C."/>
            <person name="Sun H."/>
            <person name="Tunlid A."/>
            <person name="Henrissat B."/>
            <person name="Grigoriev I.V."/>
            <person name="Hibbett D.S."/>
            <person name="Martin F."/>
            <person name="Nordberg H.P."/>
            <person name="Cantor M.N."/>
            <person name="Hua S.X."/>
        </authorList>
    </citation>
    <scope>NUCLEOTIDE SEQUENCE [LARGE SCALE GENOMIC DNA]</scope>
    <source>
        <strain evidence="5">h7</strain>
    </source>
</reference>
<dbReference type="GO" id="GO:0005634">
    <property type="term" value="C:nucleus"/>
    <property type="evidence" value="ECO:0007669"/>
    <property type="project" value="TreeGrafter"/>
</dbReference>
<dbReference type="SUPFAM" id="SSF53335">
    <property type="entry name" value="S-adenosyl-L-methionine-dependent methyltransferases"/>
    <property type="match status" value="1"/>
</dbReference>
<dbReference type="STRING" id="686832.A0A0C3CLA5"/>
<dbReference type="Pfam" id="PF08241">
    <property type="entry name" value="Methyltransf_11"/>
    <property type="match status" value="1"/>
</dbReference>
<organism evidence="4 5">
    <name type="scientific">Hebeloma cylindrosporum</name>
    <dbReference type="NCBI Taxonomy" id="76867"/>
    <lineage>
        <taxon>Eukaryota</taxon>
        <taxon>Fungi</taxon>
        <taxon>Dikarya</taxon>
        <taxon>Basidiomycota</taxon>
        <taxon>Agaricomycotina</taxon>
        <taxon>Agaricomycetes</taxon>
        <taxon>Agaricomycetidae</taxon>
        <taxon>Agaricales</taxon>
        <taxon>Agaricineae</taxon>
        <taxon>Hymenogastraceae</taxon>
        <taxon>Hebeloma</taxon>
    </lineage>
</organism>
<keyword evidence="1" id="KW-0489">Methyltransferase</keyword>
<sequence>MAPRPLQAAKVEGEPEIYETQNVHAIYDDIAAHFSSTRYKPWPIIANFLSSLTTGWVGLDSGTGNGKYLPLPLDRPGDVWTIGLDRSKNLLQIARKAGANGVVREVLVGNVLDNPWRPGVFDYAISIATIHHLSTHERRRSAVKRLLESVSPDHGRVLIYVWAIEQDELSKRRVVSEDDIPSLTGKDVVVPWVLSKELSSAEKSLSDGGPQEPQVYNRYYHMFAQGELRGLVIEAAAELGLQVASKPEDVPKNTRGVEIVHDGWERSNYYVELKLW</sequence>
<keyword evidence="2" id="KW-0808">Transferase</keyword>
<dbReference type="InterPro" id="IPR013216">
    <property type="entry name" value="Methyltransf_11"/>
</dbReference>
<dbReference type="Gene3D" id="3.40.50.150">
    <property type="entry name" value="Vaccinia Virus protein VP39"/>
    <property type="match status" value="1"/>
</dbReference>
<evidence type="ECO:0000313" key="4">
    <source>
        <dbReference type="EMBL" id="KIM49480.1"/>
    </source>
</evidence>
<dbReference type="GO" id="GO:0030488">
    <property type="term" value="P:tRNA methylation"/>
    <property type="evidence" value="ECO:0007669"/>
    <property type="project" value="TreeGrafter"/>
</dbReference>
<dbReference type="CDD" id="cd02440">
    <property type="entry name" value="AdoMet_MTases"/>
    <property type="match status" value="1"/>
</dbReference>
<dbReference type="GO" id="GO:0002098">
    <property type="term" value="P:tRNA wobble uridine modification"/>
    <property type="evidence" value="ECO:0007669"/>
    <property type="project" value="TreeGrafter"/>
</dbReference>
<dbReference type="OrthoDB" id="271595at2759"/>
<evidence type="ECO:0000256" key="1">
    <source>
        <dbReference type="ARBA" id="ARBA00022603"/>
    </source>
</evidence>
<reference evidence="5" key="2">
    <citation type="submission" date="2015-01" db="EMBL/GenBank/DDBJ databases">
        <title>Evolutionary Origins and Diversification of the Mycorrhizal Mutualists.</title>
        <authorList>
            <consortium name="DOE Joint Genome Institute"/>
            <consortium name="Mycorrhizal Genomics Consortium"/>
            <person name="Kohler A."/>
            <person name="Kuo A."/>
            <person name="Nagy L.G."/>
            <person name="Floudas D."/>
            <person name="Copeland A."/>
            <person name="Barry K.W."/>
            <person name="Cichocki N."/>
            <person name="Veneault-Fourrey C."/>
            <person name="LaButti K."/>
            <person name="Lindquist E.A."/>
            <person name="Lipzen A."/>
            <person name="Lundell T."/>
            <person name="Morin E."/>
            <person name="Murat C."/>
            <person name="Riley R."/>
            <person name="Ohm R."/>
            <person name="Sun H."/>
            <person name="Tunlid A."/>
            <person name="Henrissat B."/>
            <person name="Grigoriev I.V."/>
            <person name="Hibbett D.S."/>
            <person name="Martin F."/>
        </authorList>
    </citation>
    <scope>NUCLEOTIDE SEQUENCE [LARGE SCALE GENOMIC DNA]</scope>
    <source>
        <strain evidence="5">h7</strain>
    </source>
</reference>
<dbReference type="Proteomes" id="UP000053424">
    <property type="component" value="Unassembled WGS sequence"/>
</dbReference>
<keyword evidence="5" id="KW-1185">Reference proteome</keyword>
<dbReference type="GO" id="GO:0005737">
    <property type="term" value="C:cytoplasm"/>
    <property type="evidence" value="ECO:0007669"/>
    <property type="project" value="TreeGrafter"/>
</dbReference>
<gene>
    <name evidence="4" type="ORF">M413DRAFT_15535</name>
</gene>
<dbReference type="InterPro" id="IPR029063">
    <property type="entry name" value="SAM-dependent_MTases_sf"/>
</dbReference>
<dbReference type="GO" id="GO:0008757">
    <property type="term" value="F:S-adenosylmethionine-dependent methyltransferase activity"/>
    <property type="evidence" value="ECO:0007669"/>
    <property type="project" value="InterPro"/>
</dbReference>
<dbReference type="GO" id="GO:0000049">
    <property type="term" value="F:tRNA binding"/>
    <property type="evidence" value="ECO:0007669"/>
    <property type="project" value="TreeGrafter"/>
</dbReference>
<dbReference type="GO" id="GO:0106335">
    <property type="term" value="F:tRNA (5-carboxymethyluridine(34)-5-O)-methyltransferase activity"/>
    <property type="evidence" value="ECO:0007669"/>
    <property type="project" value="TreeGrafter"/>
</dbReference>
<feature type="domain" description="Methyltransferase type 11" evidence="3">
    <location>
        <begin position="59"/>
        <end position="148"/>
    </location>
</feature>
<dbReference type="HOGENOM" id="CLU_029501_2_0_1"/>
<name>A0A0C3CLA5_HEBCY</name>
<proteinExistence type="predicted"/>
<evidence type="ECO:0000259" key="3">
    <source>
        <dbReference type="Pfam" id="PF08241"/>
    </source>
</evidence>
<evidence type="ECO:0000313" key="5">
    <source>
        <dbReference type="Proteomes" id="UP000053424"/>
    </source>
</evidence>
<dbReference type="PANTHER" id="PTHR13069:SF21">
    <property type="entry name" value="ALKYLATED DNA REPAIR PROTEIN ALKB HOMOLOG 8"/>
    <property type="match status" value="1"/>
</dbReference>
<dbReference type="EMBL" id="KN831768">
    <property type="protein sequence ID" value="KIM49480.1"/>
    <property type="molecule type" value="Genomic_DNA"/>
</dbReference>